<dbReference type="InterPro" id="IPR001563">
    <property type="entry name" value="Peptidase_S10"/>
</dbReference>
<dbReference type="InterPro" id="IPR029058">
    <property type="entry name" value="AB_hydrolase_fold"/>
</dbReference>
<evidence type="ECO:0000256" key="6">
    <source>
        <dbReference type="RuleBase" id="RU361156"/>
    </source>
</evidence>
<dbReference type="GeneID" id="37036600"/>
<dbReference type="PRINTS" id="PR00724">
    <property type="entry name" value="CRBOXYPTASEC"/>
</dbReference>
<sequence length="613" mass="67405">MRSSYLSLTSAAVVCAAALARQVSGGVTPPLDSLRGPAEELQVDAMGGMHWASEKLEQAKQAVGASPKPLSRPTFEDLNVSELEEQARPVTEWLKEQLIEAQSSTEQGAEMLFDEIHQQIEHAKHKVENAFKNAKHDAQGWISKGLVSVQGTRYERLVHHQFPRYSLRISQTPLDHCDPDVKSFAGYLDIDADKHLWFAFFESRSNPAKDPVTLWLNGGPGCSSSTGWLMEGVGPCTIDKNGTDTKYNKHSWTSKSSVFFLDQPVNVGFSYSEGGGVNSTPQAADDVYAFLSLFFARYPQYSKQPFSIAAESYGGRYAPLYAAKINEENKKLARSRFANPDTIATKVINLESILLGNGLTEPQTQFETVPEYACKGEYAIFKGNSEVCDKLESKAKTCSSLIGSCYKSNSRLACLPAALYCWSGLYGDMQNAGVNPYDVRKKCDRSEDKDGPLCYRDESYVQAFMNLDSTKKAFSVPQDIKFEACNMEVNQAFMFQGDGMHNSAAVIPGLIEDGVRVLVYAGVADYMCNYIGNVGHSAWGLKLDTPFKDELNAAKKQEWKVDGKVAGAVRQAGKGAGTFTLVEVKGAGHMVPYDQPLAAQVLFEKWLANESLI</sequence>
<evidence type="ECO:0000256" key="5">
    <source>
        <dbReference type="ARBA" id="ARBA00023180"/>
    </source>
</evidence>
<evidence type="ECO:0000256" key="4">
    <source>
        <dbReference type="ARBA" id="ARBA00022801"/>
    </source>
</evidence>
<dbReference type="RefSeq" id="XP_025367013.1">
    <property type="nucleotide sequence ID" value="XM_025514730.1"/>
</dbReference>
<proteinExistence type="inferred from homology"/>
<keyword evidence="5" id="KW-0325">Glycoprotein</keyword>
<dbReference type="PANTHER" id="PTHR11802">
    <property type="entry name" value="SERINE PROTEASE FAMILY S10 SERINE CARBOXYPEPTIDASE"/>
    <property type="match status" value="1"/>
</dbReference>
<dbReference type="PROSITE" id="PS00131">
    <property type="entry name" value="CARBOXYPEPT_SER_SER"/>
    <property type="match status" value="1"/>
</dbReference>
<dbReference type="Proteomes" id="UP000245783">
    <property type="component" value="Unassembled WGS sequence"/>
</dbReference>
<dbReference type="SUPFAM" id="SSF53474">
    <property type="entry name" value="alpha/beta-Hydrolases"/>
    <property type="match status" value="1"/>
</dbReference>
<protein>
    <recommendedName>
        <fullName evidence="6">Carboxypeptidase</fullName>
        <ecNumber evidence="6">3.4.16.-</ecNumber>
    </recommendedName>
</protein>
<feature type="signal peptide" evidence="6">
    <location>
        <begin position="1"/>
        <end position="25"/>
    </location>
</feature>
<dbReference type="EMBL" id="KZ819441">
    <property type="protein sequence ID" value="PWN39853.1"/>
    <property type="molecule type" value="Genomic_DNA"/>
</dbReference>
<comment type="similarity">
    <text evidence="1 6">Belongs to the peptidase S10 family.</text>
</comment>
<dbReference type="AlphaFoldDB" id="A0A316VTT2"/>
<reference evidence="7 8" key="1">
    <citation type="journal article" date="2018" name="Mol. Biol. Evol.">
        <title>Broad Genomic Sampling Reveals a Smut Pathogenic Ancestry of the Fungal Clade Ustilaginomycotina.</title>
        <authorList>
            <person name="Kijpornyongpan T."/>
            <person name="Mondo S.J."/>
            <person name="Barry K."/>
            <person name="Sandor L."/>
            <person name="Lee J."/>
            <person name="Lipzen A."/>
            <person name="Pangilinan J."/>
            <person name="LaButti K."/>
            <person name="Hainaut M."/>
            <person name="Henrissat B."/>
            <person name="Grigoriev I.V."/>
            <person name="Spatafora J.W."/>
            <person name="Aime M.C."/>
        </authorList>
    </citation>
    <scope>NUCLEOTIDE SEQUENCE [LARGE SCALE GENOMIC DNA]</scope>
    <source>
        <strain evidence="7 8">MCA 4658</strain>
    </source>
</reference>
<dbReference type="InParanoid" id="A0A316VTT2"/>
<accession>A0A316VTT2</accession>
<dbReference type="OrthoDB" id="443318at2759"/>
<evidence type="ECO:0000256" key="1">
    <source>
        <dbReference type="ARBA" id="ARBA00009431"/>
    </source>
</evidence>
<dbReference type="PANTHER" id="PTHR11802:SF452">
    <property type="entry name" value="CARBOXYPEPTIDASE"/>
    <property type="match status" value="1"/>
</dbReference>
<keyword evidence="6" id="KW-0732">Signal</keyword>
<dbReference type="InterPro" id="IPR018202">
    <property type="entry name" value="Ser_caboxypep_ser_AS"/>
</dbReference>
<dbReference type="STRING" id="1522189.A0A316VTT2"/>
<keyword evidence="3 6" id="KW-0645">Protease</keyword>
<name>A0A316VTT2_9BASI</name>
<evidence type="ECO:0000313" key="8">
    <source>
        <dbReference type="Proteomes" id="UP000245783"/>
    </source>
</evidence>
<dbReference type="Gene3D" id="1.10.287.410">
    <property type="match status" value="1"/>
</dbReference>
<keyword evidence="4 6" id="KW-0378">Hydrolase</keyword>
<dbReference type="GO" id="GO:0004185">
    <property type="term" value="F:serine-type carboxypeptidase activity"/>
    <property type="evidence" value="ECO:0007669"/>
    <property type="project" value="UniProtKB-UniRule"/>
</dbReference>
<keyword evidence="2 6" id="KW-0121">Carboxypeptidase</keyword>
<evidence type="ECO:0000256" key="3">
    <source>
        <dbReference type="ARBA" id="ARBA00022670"/>
    </source>
</evidence>
<dbReference type="GO" id="GO:0000324">
    <property type="term" value="C:fungal-type vacuole"/>
    <property type="evidence" value="ECO:0007669"/>
    <property type="project" value="TreeGrafter"/>
</dbReference>
<dbReference type="EC" id="3.4.16.-" evidence="6"/>
<organism evidence="7 8">
    <name type="scientific">Ceraceosorus guamensis</name>
    <dbReference type="NCBI Taxonomy" id="1522189"/>
    <lineage>
        <taxon>Eukaryota</taxon>
        <taxon>Fungi</taxon>
        <taxon>Dikarya</taxon>
        <taxon>Basidiomycota</taxon>
        <taxon>Ustilaginomycotina</taxon>
        <taxon>Exobasidiomycetes</taxon>
        <taxon>Ceraceosorales</taxon>
        <taxon>Ceraceosoraceae</taxon>
        <taxon>Ceraceosorus</taxon>
    </lineage>
</organism>
<dbReference type="Pfam" id="PF00450">
    <property type="entry name" value="Peptidase_S10"/>
    <property type="match status" value="1"/>
</dbReference>
<dbReference type="Gene3D" id="3.40.50.1820">
    <property type="entry name" value="alpha/beta hydrolase"/>
    <property type="match status" value="1"/>
</dbReference>
<dbReference type="GO" id="GO:0006508">
    <property type="term" value="P:proteolysis"/>
    <property type="evidence" value="ECO:0007669"/>
    <property type="project" value="UniProtKB-KW"/>
</dbReference>
<feature type="chain" id="PRO_5016189420" description="Carboxypeptidase" evidence="6">
    <location>
        <begin position="26"/>
        <end position="613"/>
    </location>
</feature>
<keyword evidence="8" id="KW-1185">Reference proteome</keyword>
<dbReference type="PROSITE" id="PS00560">
    <property type="entry name" value="CARBOXYPEPT_SER_HIS"/>
    <property type="match status" value="1"/>
</dbReference>
<gene>
    <name evidence="7" type="ORF">IE81DRAFT_326116</name>
</gene>
<dbReference type="InterPro" id="IPR033124">
    <property type="entry name" value="Ser_caboxypep_his_AS"/>
</dbReference>
<evidence type="ECO:0000313" key="7">
    <source>
        <dbReference type="EMBL" id="PWN39853.1"/>
    </source>
</evidence>
<evidence type="ECO:0000256" key="2">
    <source>
        <dbReference type="ARBA" id="ARBA00022645"/>
    </source>
</evidence>